<dbReference type="Proteomes" id="UP000186922">
    <property type="component" value="Unassembled WGS sequence"/>
</dbReference>
<protein>
    <submittedName>
        <fullName evidence="1">Uncharacterized protein</fullName>
    </submittedName>
</protein>
<dbReference type="AlphaFoldDB" id="A0A1D1VU13"/>
<organism evidence="1 2">
    <name type="scientific">Ramazzottius varieornatus</name>
    <name type="common">Water bear</name>
    <name type="synonym">Tardigrade</name>
    <dbReference type="NCBI Taxonomy" id="947166"/>
    <lineage>
        <taxon>Eukaryota</taxon>
        <taxon>Metazoa</taxon>
        <taxon>Ecdysozoa</taxon>
        <taxon>Tardigrada</taxon>
        <taxon>Eutardigrada</taxon>
        <taxon>Parachela</taxon>
        <taxon>Hypsibioidea</taxon>
        <taxon>Ramazzottiidae</taxon>
        <taxon>Ramazzottius</taxon>
    </lineage>
</organism>
<keyword evidence="2" id="KW-1185">Reference proteome</keyword>
<sequence>MAEKSWTPRCFANDAEMEMLSLKRQRCDREDHQTSYTLRDSPFQIDQVTVVEMAVPGSLTPHQRQLLQRVKDNLNTGGLNRVELYPDSRRYVLEQGSKVFKDQLRKSLMLDAVDLALLLTYFGWKAALGSDVVNNITGKGLSLDAVTLQKHETNRISFCRMDQFSPSRMSQEPKPLD</sequence>
<name>A0A1D1VU13_RAMVA</name>
<gene>
    <name evidence="1" type="primary">RvY_15189-1</name>
    <name evidence="1" type="synonym">RvY_15189.1</name>
    <name evidence="1" type="ORF">RvY_15189</name>
</gene>
<accession>A0A1D1VU13</accession>
<dbReference type="EMBL" id="BDGG01000011">
    <property type="protein sequence ID" value="GAV04997.1"/>
    <property type="molecule type" value="Genomic_DNA"/>
</dbReference>
<evidence type="ECO:0000313" key="1">
    <source>
        <dbReference type="EMBL" id="GAV04997.1"/>
    </source>
</evidence>
<reference evidence="1 2" key="1">
    <citation type="journal article" date="2016" name="Nat. Commun.">
        <title>Extremotolerant tardigrade genome and improved radiotolerance of human cultured cells by tardigrade-unique protein.</title>
        <authorList>
            <person name="Hashimoto T."/>
            <person name="Horikawa D.D."/>
            <person name="Saito Y."/>
            <person name="Kuwahara H."/>
            <person name="Kozuka-Hata H."/>
            <person name="Shin-I T."/>
            <person name="Minakuchi Y."/>
            <person name="Ohishi K."/>
            <person name="Motoyama A."/>
            <person name="Aizu T."/>
            <person name="Enomoto A."/>
            <person name="Kondo K."/>
            <person name="Tanaka S."/>
            <person name="Hara Y."/>
            <person name="Koshikawa S."/>
            <person name="Sagara H."/>
            <person name="Miura T."/>
            <person name="Yokobori S."/>
            <person name="Miyagawa K."/>
            <person name="Suzuki Y."/>
            <person name="Kubo T."/>
            <person name="Oyama M."/>
            <person name="Kohara Y."/>
            <person name="Fujiyama A."/>
            <person name="Arakawa K."/>
            <person name="Katayama T."/>
            <person name="Toyoda A."/>
            <person name="Kunieda T."/>
        </authorList>
    </citation>
    <scope>NUCLEOTIDE SEQUENCE [LARGE SCALE GENOMIC DNA]</scope>
    <source>
        <strain evidence="1 2">YOKOZUNA-1</strain>
    </source>
</reference>
<comment type="caution">
    <text evidence="1">The sequence shown here is derived from an EMBL/GenBank/DDBJ whole genome shotgun (WGS) entry which is preliminary data.</text>
</comment>
<proteinExistence type="predicted"/>
<evidence type="ECO:0000313" key="2">
    <source>
        <dbReference type="Proteomes" id="UP000186922"/>
    </source>
</evidence>